<comment type="domain">
    <text evidence="5">The PRC barrel domain binds ribosomal protein uS19.</text>
</comment>
<protein>
    <recommendedName>
        <fullName evidence="5">Ribosome maturation factor RimM</fullName>
    </recommendedName>
</protein>
<accession>A0ABW0GLZ1</accession>
<dbReference type="InterPro" id="IPR002676">
    <property type="entry name" value="RimM_N"/>
</dbReference>
<dbReference type="InterPro" id="IPR056792">
    <property type="entry name" value="PRC_RimM"/>
</dbReference>
<keyword evidence="1 5" id="KW-0963">Cytoplasm</keyword>
<keyword evidence="9" id="KW-1185">Reference proteome</keyword>
<comment type="function">
    <text evidence="5">An accessory protein needed during the final step in the assembly of 30S ribosomal subunit, possibly for assembly of the head region. Essential for efficient processing of 16S rRNA. May be needed both before and after RbfA during the maturation of 16S rRNA. It has affinity for free ribosomal 30S subunits but not for 70S ribosomes.</text>
</comment>
<name>A0ABW0GLZ1_9MICO</name>
<sequence>MSTTGTPEAADHEPEWLVVGRLGRPHGLRGELTVLVRTDDPQGRFAPGAEFATDPDVGRVALVRARTHQGRWLLTLDGVTDRDAAEALRDVTLLVDVAGEEPEADAWPVARLVGLRAVHVDGHDLGVVRDLEHGPAQDLLVVRPVAGGPPVRVPFVAALVPAVDVDAGTVTLDPPGGLFDGPGDA</sequence>
<keyword evidence="3 5" id="KW-0698">rRNA processing</keyword>
<comment type="subcellular location">
    <subcellularLocation>
        <location evidence="5">Cytoplasm</location>
    </subcellularLocation>
</comment>
<dbReference type="Gene3D" id="2.30.30.240">
    <property type="entry name" value="PRC-barrel domain"/>
    <property type="match status" value="1"/>
</dbReference>
<feature type="domain" description="RimM N-terminal" evidence="6">
    <location>
        <begin position="18"/>
        <end position="96"/>
    </location>
</feature>
<dbReference type="InterPro" id="IPR011033">
    <property type="entry name" value="PRC_barrel-like_sf"/>
</dbReference>
<comment type="caution">
    <text evidence="8">The sequence shown here is derived from an EMBL/GenBank/DDBJ whole genome shotgun (WGS) entry which is preliminary data.</text>
</comment>
<dbReference type="Pfam" id="PF24986">
    <property type="entry name" value="PRC_RimM"/>
    <property type="match status" value="1"/>
</dbReference>
<dbReference type="Proteomes" id="UP001596122">
    <property type="component" value="Unassembled WGS sequence"/>
</dbReference>
<comment type="subunit">
    <text evidence="5">Binds ribosomal protein uS19.</text>
</comment>
<gene>
    <name evidence="5 8" type="primary">rimM</name>
    <name evidence="8" type="ORF">ACFPJ6_06285</name>
</gene>
<dbReference type="SUPFAM" id="SSF50447">
    <property type="entry name" value="Translation proteins"/>
    <property type="match status" value="1"/>
</dbReference>
<evidence type="ECO:0000256" key="5">
    <source>
        <dbReference type="HAMAP-Rule" id="MF_00014"/>
    </source>
</evidence>
<evidence type="ECO:0000256" key="2">
    <source>
        <dbReference type="ARBA" id="ARBA00022517"/>
    </source>
</evidence>
<comment type="similarity">
    <text evidence="5">Belongs to the RimM family.</text>
</comment>
<evidence type="ECO:0000259" key="7">
    <source>
        <dbReference type="Pfam" id="PF24986"/>
    </source>
</evidence>
<keyword evidence="2 5" id="KW-0690">Ribosome biogenesis</keyword>
<dbReference type="RefSeq" id="WP_340268505.1">
    <property type="nucleotide sequence ID" value="NZ_JBBEOG010000002.1"/>
</dbReference>
<organism evidence="8 9">
    <name type="scientific">Aquipuribacter nitratireducens</name>
    <dbReference type="NCBI Taxonomy" id="650104"/>
    <lineage>
        <taxon>Bacteria</taxon>
        <taxon>Bacillati</taxon>
        <taxon>Actinomycetota</taxon>
        <taxon>Actinomycetes</taxon>
        <taxon>Micrococcales</taxon>
        <taxon>Intrasporangiaceae</taxon>
        <taxon>Aquipuribacter</taxon>
    </lineage>
</organism>
<evidence type="ECO:0000256" key="3">
    <source>
        <dbReference type="ARBA" id="ARBA00022552"/>
    </source>
</evidence>
<dbReference type="InterPro" id="IPR011961">
    <property type="entry name" value="RimM"/>
</dbReference>
<dbReference type="InterPro" id="IPR009000">
    <property type="entry name" value="Transl_B-barrel_sf"/>
</dbReference>
<keyword evidence="4 5" id="KW-0143">Chaperone</keyword>
<evidence type="ECO:0000313" key="9">
    <source>
        <dbReference type="Proteomes" id="UP001596122"/>
    </source>
</evidence>
<evidence type="ECO:0000256" key="4">
    <source>
        <dbReference type="ARBA" id="ARBA00023186"/>
    </source>
</evidence>
<dbReference type="PANTHER" id="PTHR33692">
    <property type="entry name" value="RIBOSOME MATURATION FACTOR RIMM"/>
    <property type="match status" value="1"/>
</dbReference>
<reference evidence="9" key="1">
    <citation type="journal article" date="2019" name="Int. J. Syst. Evol. Microbiol.">
        <title>The Global Catalogue of Microorganisms (GCM) 10K type strain sequencing project: providing services to taxonomists for standard genome sequencing and annotation.</title>
        <authorList>
            <consortium name="The Broad Institute Genomics Platform"/>
            <consortium name="The Broad Institute Genome Sequencing Center for Infectious Disease"/>
            <person name="Wu L."/>
            <person name="Ma J."/>
        </authorList>
    </citation>
    <scope>NUCLEOTIDE SEQUENCE [LARGE SCALE GENOMIC DNA]</scope>
    <source>
        <strain evidence="9">CCUG 43114</strain>
    </source>
</reference>
<dbReference type="SUPFAM" id="SSF50346">
    <property type="entry name" value="PRC-barrel domain"/>
    <property type="match status" value="1"/>
</dbReference>
<dbReference type="HAMAP" id="MF_00014">
    <property type="entry name" value="Ribosome_mat_RimM"/>
    <property type="match status" value="1"/>
</dbReference>
<feature type="domain" description="Ribosome maturation factor RimM PRC barrel" evidence="7">
    <location>
        <begin position="111"/>
        <end position="178"/>
    </location>
</feature>
<evidence type="ECO:0000313" key="8">
    <source>
        <dbReference type="EMBL" id="MFC5380392.1"/>
    </source>
</evidence>
<dbReference type="Gene3D" id="2.40.30.60">
    <property type="entry name" value="RimM"/>
    <property type="match status" value="1"/>
</dbReference>
<dbReference type="NCBIfam" id="TIGR02273">
    <property type="entry name" value="16S_RimM"/>
    <property type="match status" value="1"/>
</dbReference>
<dbReference type="EMBL" id="JBHSLD010000007">
    <property type="protein sequence ID" value="MFC5380392.1"/>
    <property type="molecule type" value="Genomic_DNA"/>
</dbReference>
<proteinExistence type="inferred from homology"/>
<dbReference type="Pfam" id="PF01782">
    <property type="entry name" value="RimM"/>
    <property type="match status" value="1"/>
</dbReference>
<evidence type="ECO:0000256" key="1">
    <source>
        <dbReference type="ARBA" id="ARBA00022490"/>
    </source>
</evidence>
<dbReference type="InterPro" id="IPR036976">
    <property type="entry name" value="RimM_N_sf"/>
</dbReference>
<evidence type="ECO:0000259" key="6">
    <source>
        <dbReference type="Pfam" id="PF01782"/>
    </source>
</evidence>
<dbReference type="PANTHER" id="PTHR33692:SF1">
    <property type="entry name" value="RIBOSOME MATURATION FACTOR RIMM"/>
    <property type="match status" value="1"/>
</dbReference>